<feature type="region of interest" description="Disordered" evidence="1">
    <location>
        <begin position="90"/>
        <end position="112"/>
    </location>
</feature>
<protein>
    <recommendedName>
        <fullName evidence="4">Myb-like domain-containing protein</fullName>
    </recommendedName>
</protein>
<evidence type="ECO:0000256" key="1">
    <source>
        <dbReference type="SAM" id="MobiDB-lite"/>
    </source>
</evidence>
<accession>A0A2B7XJZ3</accession>
<evidence type="ECO:0000313" key="2">
    <source>
        <dbReference type="EMBL" id="PGH09101.1"/>
    </source>
</evidence>
<dbReference type="OrthoDB" id="4185955at2759"/>
<evidence type="ECO:0000313" key="3">
    <source>
        <dbReference type="Proteomes" id="UP000224080"/>
    </source>
</evidence>
<organism evidence="2 3">
    <name type="scientific">Blastomyces parvus</name>
    <dbReference type="NCBI Taxonomy" id="2060905"/>
    <lineage>
        <taxon>Eukaryota</taxon>
        <taxon>Fungi</taxon>
        <taxon>Dikarya</taxon>
        <taxon>Ascomycota</taxon>
        <taxon>Pezizomycotina</taxon>
        <taxon>Eurotiomycetes</taxon>
        <taxon>Eurotiomycetidae</taxon>
        <taxon>Onygenales</taxon>
        <taxon>Ajellomycetaceae</taxon>
        <taxon>Blastomyces</taxon>
    </lineage>
</organism>
<evidence type="ECO:0008006" key="4">
    <source>
        <dbReference type="Google" id="ProtNLM"/>
    </source>
</evidence>
<feature type="region of interest" description="Disordered" evidence="1">
    <location>
        <begin position="126"/>
        <end position="184"/>
    </location>
</feature>
<name>A0A2B7XJZ3_9EURO</name>
<dbReference type="EMBL" id="PDNC01000006">
    <property type="protein sequence ID" value="PGH09101.1"/>
    <property type="molecule type" value="Genomic_DNA"/>
</dbReference>
<feature type="compositionally biased region" description="Acidic residues" evidence="1">
    <location>
        <begin position="135"/>
        <end position="145"/>
    </location>
</feature>
<reference evidence="2 3" key="1">
    <citation type="submission" date="2017-10" db="EMBL/GenBank/DDBJ databases">
        <title>Comparative genomics in systemic dimorphic fungi from Ajellomycetaceae.</title>
        <authorList>
            <person name="Munoz J.F."/>
            <person name="Mcewen J.G."/>
            <person name="Clay O.K."/>
            <person name="Cuomo C.A."/>
        </authorList>
    </citation>
    <scope>NUCLEOTIDE SEQUENCE [LARGE SCALE GENOMIC DNA]</scope>
    <source>
        <strain evidence="2 3">UAMH130</strain>
    </source>
</reference>
<sequence length="406" mass="45501">MPSLPVVLKLGNHPSTLQFLRAMRDSSDSPDRLSHGGLRRDPWTEEQKRDLLVLRKEHNYMNLKDFQKTFFPDRTCAAVRHRCYLLNKARKQKASPGSSLSAGGSNNRRPQQSTIQYQYIYSDDESQAMSLDSESNAEDAGEECSSEQRTSSKASLNLAVSNTHKRKPSAESGPSRPSPSKLSRVPTVSIFTSTDPCSTTFSSENLPTTSNTNTPVDIGNNPYNHNHGNNDQVSSFSFKPTWMNMGEEDILQMFRQAKTCAAETKRAADLESELSITTDMLTRVRQENSGLLDIQKQHDDELEKTVGNLLKERETLKMQLREHNGKEQKLLDDIHQLKTVFNKIKVGASKVIHPDMWKSGGMDDAAAQEVKLIAHMEEMLNAKVFSETKLSPQVPSGDDLFLDAVE</sequence>
<gene>
    <name evidence="2" type="ORF">GX51_00855</name>
</gene>
<keyword evidence="3" id="KW-1185">Reference proteome</keyword>
<feature type="compositionally biased region" description="Low complexity" evidence="1">
    <location>
        <begin position="94"/>
        <end position="112"/>
    </location>
</feature>
<dbReference type="AlphaFoldDB" id="A0A2B7XJZ3"/>
<feature type="compositionally biased region" description="Polar residues" evidence="1">
    <location>
        <begin position="147"/>
        <end position="162"/>
    </location>
</feature>
<dbReference type="Proteomes" id="UP000224080">
    <property type="component" value="Unassembled WGS sequence"/>
</dbReference>
<proteinExistence type="predicted"/>
<comment type="caution">
    <text evidence="2">The sequence shown here is derived from an EMBL/GenBank/DDBJ whole genome shotgun (WGS) entry which is preliminary data.</text>
</comment>